<accession>A0A0D8BKG7</accession>
<keyword evidence="2" id="KW-1185">Reference proteome</keyword>
<evidence type="ECO:0008006" key="3">
    <source>
        <dbReference type="Google" id="ProtNLM"/>
    </source>
</evidence>
<reference evidence="1 2" key="2">
    <citation type="journal article" date="2016" name="Genome Announc.">
        <title>Permanent Draft Genome Sequences for Two Variants of Frankia sp. Strain CpI1, the First Frankia Strain Isolated from Root Nodules of Comptonia peregrina.</title>
        <authorList>
            <person name="Oshone R."/>
            <person name="Hurst S.G.IV."/>
            <person name="Abebe-Akele F."/>
            <person name="Simpson S."/>
            <person name="Morris K."/>
            <person name="Thomas W.K."/>
            <person name="Tisa L.S."/>
        </authorList>
    </citation>
    <scope>NUCLEOTIDE SEQUENCE [LARGE SCALE GENOMIC DNA]</scope>
    <source>
        <strain evidence="2">CpI1-S</strain>
    </source>
</reference>
<sequence length="119" mass="12533">MPRGRAFLQTAHGRGAGVVVSAVTLTEVLRGGPWDAAVHRVLARIRVLPVTPDLARSAGELLGATGLSGHRCALEAVVAVTALRADRPAVLLTSDVGDLHRLVDEPDRPKDSRVVVVHV</sequence>
<dbReference type="RefSeq" id="WP_199865327.1">
    <property type="nucleotide sequence ID" value="NZ_JYFN01000005.1"/>
</dbReference>
<reference evidence="2" key="1">
    <citation type="submission" date="2015-02" db="EMBL/GenBank/DDBJ databases">
        <title>Draft Genome of Frankia sp. CpI1-S.</title>
        <authorList>
            <person name="Oshone R.T."/>
            <person name="Ngom M."/>
            <person name="Ghodhbane-Gtari F."/>
            <person name="Gtari M."/>
            <person name="Morris K."/>
            <person name="Thomas K."/>
            <person name="Sen A."/>
            <person name="Tisa L.S."/>
        </authorList>
    </citation>
    <scope>NUCLEOTIDE SEQUENCE [LARGE SCALE GENOMIC DNA]</scope>
    <source>
        <strain evidence="2">CpI1-S</strain>
    </source>
</reference>
<dbReference type="SUPFAM" id="SSF88723">
    <property type="entry name" value="PIN domain-like"/>
    <property type="match status" value="1"/>
</dbReference>
<evidence type="ECO:0000313" key="2">
    <source>
        <dbReference type="Proteomes" id="UP000032545"/>
    </source>
</evidence>
<evidence type="ECO:0000313" key="1">
    <source>
        <dbReference type="EMBL" id="KJE24651.1"/>
    </source>
</evidence>
<gene>
    <name evidence="1" type="ORF">FF36_01025</name>
</gene>
<dbReference type="Proteomes" id="UP000032545">
    <property type="component" value="Unassembled WGS sequence"/>
</dbReference>
<dbReference type="Gene3D" id="3.40.50.1010">
    <property type="entry name" value="5'-nuclease"/>
    <property type="match status" value="1"/>
</dbReference>
<dbReference type="AlphaFoldDB" id="A0A0D8BKG7"/>
<organism evidence="1 2">
    <name type="scientific">Frankia torreyi</name>
    <dbReference type="NCBI Taxonomy" id="1856"/>
    <lineage>
        <taxon>Bacteria</taxon>
        <taxon>Bacillati</taxon>
        <taxon>Actinomycetota</taxon>
        <taxon>Actinomycetes</taxon>
        <taxon>Frankiales</taxon>
        <taxon>Frankiaceae</taxon>
        <taxon>Frankia</taxon>
    </lineage>
</organism>
<dbReference type="InterPro" id="IPR029060">
    <property type="entry name" value="PIN-like_dom_sf"/>
</dbReference>
<dbReference type="PATRIC" id="fig|1502723.3.peg.4287"/>
<protein>
    <recommendedName>
        <fullName evidence="3">PIN domain-containing protein</fullName>
    </recommendedName>
</protein>
<comment type="caution">
    <text evidence="1">The sequence shown here is derived from an EMBL/GenBank/DDBJ whole genome shotgun (WGS) entry which is preliminary data.</text>
</comment>
<name>A0A0D8BKG7_9ACTN</name>
<dbReference type="EMBL" id="JYFN01000005">
    <property type="protein sequence ID" value="KJE24651.1"/>
    <property type="molecule type" value="Genomic_DNA"/>
</dbReference>
<proteinExistence type="predicted"/>